<name>A0A7E5VBS2_TRINI</name>
<feature type="compositionally biased region" description="Pro residues" evidence="6">
    <location>
        <begin position="851"/>
        <end position="867"/>
    </location>
</feature>
<dbReference type="Pfam" id="PF07686">
    <property type="entry name" value="V-set"/>
    <property type="match status" value="1"/>
</dbReference>
<dbReference type="KEGG" id="tnl:113492476"/>
<evidence type="ECO:0000256" key="4">
    <source>
        <dbReference type="ARBA" id="ARBA00023136"/>
    </source>
</evidence>
<evidence type="ECO:0000259" key="10">
    <source>
        <dbReference type="PROSITE" id="PS50853"/>
    </source>
</evidence>
<evidence type="ECO:0000256" key="7">
    <source>
        <dbReference type="SAM" id="Phobius"/>
    </source>
</evidence>
<evidence type="ECO:0000256" key="8">
    <source>
        <dbReference type="SAM" id="SignalP"/>
    </source>
</evidence>
<dbReference type="PANTHER" id="PTHR23278:SF25">
    <property type="entry name" value="GH14967P"/>
    <property type="match status" value="1"/>
</dbReference>
<dbReference type="InterPro" id="IPR013162">
    <property type="entry name" value="CD80_C2-set"/>
</dbReference>
<dbReference type="RefSeq" id="XP_026725737.1">
    <property type="nucleotide sequence ID" value="XM_026869936.1"/>
</dbReference>
<feature type="domain" description="Ig-like" evidence="9">
    <location>
        <begin position="3"/>
        <end position="138"/>
    </location>
</feature>
<dbReference type="CDD" id="cd00096">
    <property type="entry name" value="Ig"/>
    <property type="match status" value="1"/>
</dbReference>
<organism evidence="11 12">
    <name type="scientific">Trichoplusia ni</name>
    <name type="common">Cabbage looper</name>
    <dbReference type="NCBI Taxonomy" id="7111"/>
    <lineage>
        <taxon>Eukaryota</taxon>
        <taxon>Metazoa</taxon>
        <taxon>Ecdysozoa</taxon>
        <taxon>Arthropoda</taxon>
        <taxon>Hexapoda</taxon>
        <taxon>Insecta</taxon>
        <taxon>Pterygota</taxon>
        <taxon>Neoptera</taxon>
        <taxon>Endopterygota</taxon>
        <taxon>Lepidoptera</taxon>
        <taxon>Glossata</taxon>
        <taxon>Ditrysia</taxon>
        <taxon>Noctuoidea</taxon>
        <taxon>Noctuidae</taxon>
        <taxon>Plusiinae</taxon>
        <taxon>Trichoplusia</taxon>
    </lineage>
</organism>
<dbReference type="PANTHER" id="PTHR23278">
    <property type="entry name" value="SIDESTEP PROTEIN"/>
    <property type="match status" value="1"/>
</dbReference>
<feature type="domain" description="Ig-like" evidence="9">
    <location>
        <begin position="348"/>
        <end position="440"/>
    </location>
</feature>
<dbReference type="InterPro" id="IPR007110">
    <property type="entry name" value="Ig-like_dom"/>
</dbReference>
<protein>
    <submittedName>
        <fullName evidence="12">Hemicentin-2 isoform X1</fullName>
    </submittedName>
</protein>
<feature type="region of interest" description="Disordered" evidence="6">
    <location>
        <begin position="685"/>
        <end position="726"/>
    </location>
</feature>
<comment type="subcellular location">
    <subcellularLocation>
        <location evidence="1">Membrane</location>
        <topology evidence="1">Single-pass membrane protein</topology>
    </subcellularLocation>
</comment>
<dbReference type="Pfam" id="PF13927">
    <property type="entry name" value="Ig_3"/>
    <property type="match status" value="3"/>
</dbReference>
<evidence type="ECO:0000256" key="6">
    <source>
        <dbReference type="SAM" id="MobiDB-lite"/>
    </source>
</evidence>
<keyword evidence="11" id="KW-1185">Reference proteome</keyword>
<keyword evidence="2 7" id="KW-0812">Transmembrane</keyword>
<feature type="signal peptide" evidence="8">
    <location>
        <begin position="1"/>
        <end position="23"/>
    </location>
</feature>
<dbReference type="SUPFAM" id="SSF48726">
    <property type="entry name" value="Immunoglobulin"/>
    <property type="match status" value="5"/>
</dbReference>
<feature type="region of interest" description="Disordered" evidence="6">
    <location>
        <begin position="846"/>
        <end position="867"/>
    </location>
</feature>
<dbReference type="Gene3D" id="2.60.40.10">
    <property type="entry name" value="Immunoglobulins"/>
    <property type="match status" value="6"/>
</dbReference>
<dbReference type="SUPFAM" id="SSF49265">
    <property type="entry name" value="Fibronectin type III"/>
    <property type="match status" value="1"/>
</dbReference>
<dbReference type="FunCoup" id="A0A7E5VBS2">
    <property type="interactions" value="40"/>
</dbReference>
<proteinExistence type="predicted"/>
<evidence type="ECO:0000259" key="9">
    <source>
        <dbReference type="PROSITE" id="PS50835"/>
    </source>
</evidence>
<dbReference type="GO" id="GO:0016020">
    <property type="term" value="C:membrane"/>
    <property type="evidence" value="ECO:0007669"/>
    <property type="project" value="UniProtKB-SubCell"/>
</dbReference>
<keyword evidence="5" id="KW-1015">Disulfide bond</keyword>
<keyword evidence="8" id="KW-0732">Signal</keyword>
<dbReference type="Pfam" id="PF08205">
    <property type="entry name" value="C2-set_2"/>
    <property type="match status" value="1"/>
</dbReference>
<reference evidence="12" key="1">
    <citation type="submission" date="2025-08" db="UniProtKB">
        <authorList>
            <consortium name="RefSeq"/>
        </authorList>
    </citation>
    <scope>IDENTIFICATION</scope>
</reference>
<evidence type="ECO:0000313" key="11">
    <source>
        <dbReference type="Proteomes" id="UP000322000"/>
    </source>
</evidence>
<dbReference type="PROSITE" id="PS50853">
    <property type="entry name" value="FN3"/>
    <property type="match status" value="1"/>
</dbReference>
<dbReference type="SMART" id="SM00409">
    <property type="entry name" value="IG"/>
    <property type="match status" value="4"/>
</dbReference>
<feature type="chain" id="PRO_5028946934" evidence="8">
    <location>
        <begin position="24"/>
        <end position="867"/>
    </location>
</feature>
<feature type="domain" description="Ig-like" evidence="9">
    <location>
        <begin position="143"/>
        <end position="241"/>
    </location>
</feature>
<dbReference type="InterPro" id="IPR003598">
    <property type="entry name" value="Ig_sub2"/>
</dbReference>
<keyword evidence="3 7" id="KW-1133">Transmembrane helix</keyword>
<dbReference type="OrthoDB" id="10006996at2759"/>
<feature type="compositionally biased region" description="Basic and acidic residues" evidence="6">
    <location>
        <begin position="702"/>
        <end position="717"/>
    </location>
</feature>
<dbReference type="GeneID" id="113492476"/>
<feature type="domain" description="Ig-like" evidence="9">
    <location>
        <begin position="445"/>
        <end position="524"/>
    </location>
</feature>
<dbReference type="CDD" id="cd00063">
    <property type="entry name" value="FN3"/>
    <property type="match status" value="1"/>
</dbReference>
<dbReference type="InterPro" id="IPR036179">
    <property type="entry name" value="Ig-like_dom_sf"/>
</dbReference>
<dbReference type="CTD" id="41184"/>
<keyword evidence="4 7" id="KW-0472">Membrane</keyword>
<dbReference type="InParanoid" id="A0A7E5VBS2"/>
<dbReference type="InterPro" id="IPR013106">
    <property type="entry name" value="Ig_V-set"/>
</dbReference>
<gene>
    <name evidence="12" type="primary">LOC113492476</name>
</gene>
<evidence type="ECO:0000256" key="1">
    <source>
        <dbReference type="ARBA" id="ARBA00004167"/>
    </source>
</evidence>
<dbReference type="PROSITE" id="PS50835">
    <property type="entry name" value="IG_LIKE"/>
    <property type="match status" value="5"/>
</dbReference>
<evidence type="ECO:0000256" key="2">
    <source>
        <dbReference type="ARBA" id="ARBA00022692"/>
    </source>
</evidence>
<dbReference type="InterPro" id="IPR013783">
    <property type="entry name" value="Ig-like_fold"/>
</dbReference>
<feature type="domain" description="Ig-like" evidence="9">
    <location>
        <begin position="247"/>
        <end position="334"/>
    </location>
</feature>
<dbReference type="SMART" id="SM00408">
    <property type="entry name" value="IGc2"/>
    <property type="match status" value="3"/>
</dbReference>
<dbReference type="Proteomes" id="UP000322000">
    <property type="component" value="Chromosome 4"/>
</dbReference>
<evidence type="ECO:0000256" key="3">
    <source>
        <dbReference type="ARBA" id="ARBA00022989"/>
    </source>
</evidence>
<feature type="transmembrane region" description="Helical" evidence="7">
    <location>
        <begin position="657"/>
        <end position="679"/>
    </location>
</feature>
<accession>A0A7E5VBS2</accession>
<dbReference type="InterPro" id="IPR036116">
    <property type="entry name" value="FN3_sf"/>
</dbReference>
<dbReference type="AlphaFoldDB" id="A0A7E5VBS2"/>
<feature type="domain" description="Fibronectin type-III" evidence="10">
    <location>
        <begin position="542"/>
        <end position="635"/>
    </location>
</feature>
<sequence length="867" mass="94184">MLPALCRLLVTAAALGATLLAMAAKNVPMTQVVAVAGEPVYLPCDIATQDEEDAVLLVLWYREDLGTPIYSVDARERDFGVAERWSDESVFASRAYFLPERRPAELGVDRVKASDQGVYRCRVDFKQAQTRNSRVNLTVIVPPSKMVITDDKGDVKQAIVGPYIEGDTFTLKCDVSGGRPRPWVKWFRDEVETDTPATPLSGNGVRGVLHIGPLTRLDVRAAFTCRASNHPRAHPIETTLTLDMNFPPLTVHILGSNQPLSASRRYDLLCQSSGSRPPASITWWKNGHRINNAKETLSTDGNTTTSTVSLQLTKSDAGAKLACRASNPQMALVPALEDDWTLDIQYVPETTVRLGTNLDPSNIREGTDVYFDCIIKAHPYVYKVEWRHNGKTLLHNVGQGVIISNQSLVLQGVGRRTAGNYTCVGFNAEGDGESKPFSLNVLYAPTCRSSQQRVHGVAKQERAHITCHVDANPPEVVFRWTFNNTANSNEVSDTYVSRAGTSSTVTYTPHTEMDYGTLLCWAHNRIGKQRVPCVYHIIAAGRPDQVHNCTVVNASLTSFGVRCSEGFNGGMPQSFLLEVREIVTQEIVANVSSAVPRFTAVGLAPGRTYAAAVLAYNAKGRGDPYPLRASTLRPPEKHHVHDKSLDLPRTAFQISGAMSVAVGGGIILMVVLILFMIAMRQRCAKRKPRSAPPPSSQPASPDKLREKEDSESDDRNPDIIPSDTDQMQMDYYRQQQVSTISPPLGSRNSRGSVAGVRGGLPAYCPLRTAPPPAHAPMHEPTQIEEGYSYGVLFVQNASSGIPPPARFASGSCTLPRGSSLAGGTTLAGSGAVIGEARCGIPLQHLRTLPRPGAPAPAPRLPPRDTPL</sequence>
<dbReference type="InterPro" id="IPR003599">
    <property type="entry name" value="Ig_sub"/>
</dbReference>
<evidence type="ECO:0000256" key="5">
    <source>
        <dbReference type="ARBA" id="ARBA00023157"/>
    </source>
</evidence>
<dbReference type="InterPro" id="IPR003961">
    <property type="entry name" value="FN3_dom"/>
</dbReference>
<evidence type="ECO:0000313" key="12">
    <source>
        <dbReference type="RefSeq" id="XP_026725737.1"/>
    </source>
</evidence>